<dbReference type="AlphaFoldDB" id="A0A8J5VUS8"/>
<reference evidence="1" key="2">
    <citation type="submission" date="2021-02" db="EMBL/GenBank/DDBJ databases">
        <authorList>
            <person name="Kimball J.A."/>
            <person name="Haas M.W."/>
            <person name="Macchietto M."/>
            <person name="Kono T."/>
            <person name="Duquette J."/>
            <person name="Shao M."/>
        </authorList>
    </citation>
    <scope>NUCLEOTIDE SEQUENCE</scope>
    <source>
        <tissue evidence="1">Fresh leaf tissue</tissue>
    </source>
</reference>
<evidence type="ECO:0000313" key="2">
    <source>
        <dbReference type="Proteomes" id="UP000729402"/>
    </source>
</evidence>
<protein>
    <submittedName>
        <fullName evidence="1">Uncharacterized protein</fullName>
    </submittedName>
</protein>
<sequence>MAHQCRLSAELLDFGHPHLELLDLSRSDSELLDVSYLLSKLPIFGDQGILFSPEIPHLPLSDVDAFAKPCDLTPIPAALHGKGCGGPLS</sequence>
<accession>A0A8J5VUS8</accession>
<dbReference type="Proteomes" id="UP000729402">
    <property type="component" value="Unassembled WGS sequence"/>
</dbReference>
<comment type="caution">
    <text evidence="1">The sequence shown here is derived from an EMBL/GenBank/DDBJ whole genome shotgun (WGS) entry which is preliminary data.</text>
</comment>
<dbReference type="EMBL" id="JAAALK010000287">
    <property type="protein sequence ID" value="KAG8060858.1"/>
    <property type="molecule type" value="Genomic_DNA"/>
</dbReference>
<proteinExistence type="predicted"/>
<name>A0A8J5VUS8_ZIZPA</name>
<gene>
    <name evidence="1" type="ORF">GUJ93_ZPchr0002g24949</name>
</gene>
<evidence type="ECO:0000313" key="1">
    <source>
        <dbReference type="EMBL" id="KAG8060858.1"/>
    </source>
</evidence>
<organism evidence="1 2">
    <name type="scientific">Zizania palustris</name>
    <name type="common">Northern wild rice</name>
    <dbReference type="NCBI Taxonomy" id="103762"/>
    <lineage>
        <taxon>Eukaryota</taxon>
        <taxon>Viridiplantae</taxon>
        <taxon>Streptophyta</taxon>
        <taxon>Embryophyta</taxon>
        <taxon>Tracheophyta</taxon>
        <taxon>Spermatophyta</taxon>
        <taxon>Magnoliopsida</taxon>
        <taxon>Liliopsida</taxon>
        <taxon>Poales</taxon>
        <taxon>Poaceae</taxon>
        <taxon>BOP clade</taxon>
        <taxon>Oryzoideae</taxon>
        <taxon>Oryzeae</taxon>
        <taxon>Zizaniinae</taxon>
        <taxon>Zizania</taxon>
    </lineage>
</organism>
<keyword evidence="2" id="KW-1185">Reference proteome</keyword>
<reference evidence="1" key="1">
    <citation type="journal article" date="2021" name="bioRxiv">
        <title>Whole Genome Assembly and Annotation of Northern Wild Rice, Zizania palustris L., Supports a Whole Genome Duplication in the Zizania Genus.</title>
        <authorList>
            <person name="Haas M."/>
            <person name="Kono T."/>
            <person name="Macchietto M."/>
            <person name="Millas R."/>
            <person name="McGilp L."/>
            <person name="Shao M."/>
            <person name="Duquette J."/>
            <person name="Hirsch C.N."/>
            <person name="Kimball J."/>
        </authorList>
    </citation>
    <scope>NUCLEOTIDE SEQUENCE</scope>
    <source>
        <tissue evidence="1">Fresh leaf tissue</tissue>
    </source>
</reference>